<dbReference type="AlphaFoldDB" id="A0A317PV82"/>
<sequence>MSIRSMPAILALTLFALAPAPALAQSDRCLEIASSICQGEDLGPCFDAEESWQMLPEECAGDVQRQIEMDREFYEQQSGNPADDNDEIIGAYSAVIGEDDLYNSSGKRLTAPWQVLRQDRANFHRYGISQPGDEDDPFFGSADNRAAMESLLQNGDIDQSTARALMSGRARVYVEIYGRNGRGTYVTVEVLR</sequence>
<comment type="caution">
    <text evidence="2">The sequence shown here is derived from an EMBL/GenBank/DDBJ whole genome shotgun (WGS) entry which is preliminary data.</text>
</comment>
<accession>A0A317PV82</accession>
<evidence type="ECO:0000313" key="3">
    <source>
        <dbReference type="Proteomes" id="UP000246352"/>
    </source>
</evidence>
<dbReference type="RefSeq" id="WP_210205759.1">
    <property type="nucleotide sequence ID" value="NZ_QGTR01000001.1"/>
</dbReference>
<protein>
    <submittedName>
        <fullName evidence="2">Uncharacterized protein</fullName>
    </submittedName>
</protein>
<feature type="chain" id="PRO_5016349163" evidence="1">
    <location>
        <begin position="25"/>
        <end position="192"/>
    </location>
</feature>
<proteinExistence type="predicted"/>
<keyword evidence="1" id="KW-0732">Signal</keyword>
<evidence type="ECO:0000313" key="2">
    <source>
        <dbReference type="EMBL" id="PWW04176.1"/>
    </source>
</evidence>
<evidence type="ECO:0000256" key="1">
    <source>
        <dbReference type="SAM" id="SignalP"/>
    </source>
</evidence>
<keyword evidence="3" id="KW-1185">Reference proteome</keyword>
<organism evidence="2 3">
    <name type="scientific">Hoeflea marina</name>
    <dbReference type="NCBI Taxonomy" id="274592"/>
    <lineage>
        <taxon>Bacteria</taxon>
        <taxon>Pseudomonadati</taxon>
        <taxon>Pseudomonadota</taxon>
        <taxon>Alphaproteobacteria</taxon>
        <taxon>Hyphomicrobiales</taxon>
        <taxon>Rhizobiaceae</taxon>
        <taxon>Hoeflea</taxon>
    </lineage>
</organism>
<name>A0A317PV82_9HYPH</name>
<reference evidence="2 3" key="1">
    <citation type="submission" date="2018-05" db="EMBL/GenBank/DDBJ databases">
        <title>Genomic Encyclopedia of Type Strains, Phase IV (KMG-IV): sequencing the most valuable type-strain genomes for metagenomic binning, comparative biology and taxonomic classification.</title>
        <authorList>
            <person name="Goeker M."/>
        </authorList>
    </citation>
    <scope>NUCLEOTIDE SEQUENCE [LARGE SCALE GENOMIC DNA]</scope>
    <source>
        <strain evidence="2 3">DSM 16791</strain>
    </source>
</reference>
<feature type="signal peptide" evidence="1">
    <location>
        <begin position="1"/>
        <end position="24"/>
    </location>
</feature>
<dbReference type="EMBL" id="QGTR01000001">
    <property type="protein sequence ID" value="PWW04176.1"/>
    <property type="molecule type" value="Genomic_DNA"/>
</dbReference>
<dbReference type="Proteomes" id="UP000246352">
    <property type="component" value="Unassembled WGS sequence"/>
</dbReference>
<gene>
    <name evidence="2" type="ORF">DFR52_101867</name>
</gene>